<sequence length="144" mass="15289">MNLKSVFKGVVSSTLAVGLITGVGTLPTFAQSTESSPENYVNGSRVITPFDMNVSDGSYSGTGFSTSYKLTSSNGKNVNFWVQNTGKVSVKITINGDHEKTLKKGESGHISASVGYFASEYKFKAVATPNGGDISIDYKIAQRD</sequence>
<organism evidence="1 2">
    <name type="scientific">Paenibacillus polymyxa</name>
    <name type="common">Bacillus polymyxa</name>
    <dbReference type="NCBI Taxonomy" id="1406"/>
    <lineage>
        <taxon>Bacteria</taxon>
        <taxon>Bacillati</taxon>
        <taxon>Bacillota</taxon>
        <taxon>Bacilli</taxon>
        <taxon>Bacillales</taxon>
        <taxon>Paenibacillaceae</taxon>
        <taxon>Paenibacillus</taxon>
    </lineage>
</organism>
<evidence type="ECO:0000313" key="1">
    <source>
        <dbReference type="EMBL" id="SUA69389.1"/>
    </source>
</evidence>
<dbReference type="Proteomes" id="UP000254400">
    <property type="component" value="Unassembled WGS sequence"/>
</dbReference>
<dbReference type="EMBL" id="UGSC01000001">
    <property type="protein sequence ID" value="SUA69389.1"/>
    <property type="molecule type" value="Genomic_DNA"/>
</dbReference>
<accession>A0A378XZ65</accession>
<dbReference type="RefSeq" id="WP_019687037.1">
    <property type="nucleotide sequence ID" value="NZ_CP036496.1"/>
</dbReference>
<reference evidence="1 2" key="1">
    <citation type="submission" date="2018-06" db="EMBL/GenBank/DDBJ databases">
        <authorList>
            <consortium name="Pathogen Informatics"/>
            <person name="Doyle S."/>
        </authorList>
    </citation>
    <scope>NUCLEOTIDE SEQUENCE [LARGE SCALE GENOMIC DNA]</scope>
    <source>
        <strain evidence="1 2">NCTC10343</strain>
    </source>
</reference>
<proteinExistence type="predicted"/>
<dbReference type="GeneID" id="93345652"/>
<name>A0A378XZ65_PAEPO</name>
<protein>
    <submittedName>
        <fullName evidence="1">Uncharacterized protein</fullName>
    </submittedName>
</protein>
<dbReference type="AlphaFoldDB" id="A0A378XZ65"/>
<evidence type="ECO:0000313" key="2">
    <source>
        <dbReference type="Proteomes" id="UP000254400"/>
    </source>
</evidence>
<gene>
    <name evidence="1" type="ORF">NCTC10343_02247</name>
</gene>